<accession>A0ABP1QIB1</accession>
<proteinExistence type="predicted"/>
<keyword evidence="2" id="KW-1185">Reference proteome</keyword>
<gene>
    <name evidence="1" type="ORF">ODALV1_LOCUS11642</name>
</gene>
<evidence type="ECO:0000313" key="2">
    <source>
        <dbReference type="Proteomes" id="UP001642540"/>
    </source>
</evidence>
<evidence type="ECO:0000313" key="1">
    <source>
        <dbReference type="EMBL" id="CAL8104070.1"/>
    </source>
</evidence>
<sequence length="240" mass="27862">MSSTNRSDDTHQLMRDKIELLTAEKLLLEDRLSDITFQFEEKTRENIDLKSRLEDNLGSKAFYENTINSLLKIQEDQNTEMRNLREFYEDKFKKLSLEHETQRKLTEEANTTLQRSSRTNIFTQFQDLSTIVKGIIIVGIVAVAVAAKSTGFMEWVWPRLLNSIRRGSQRKSRLSCFSVLKEAKRYLKGCLKVFAKTGFRLSTLRMAPDLLRSLRLLISNGIHLIATFFKEECAPEVRFA</sequence>
<comment type="caution">
    <text evidence="1">The sequence shown here is derived from an EMBL/GenBank/DDBJ whole genome shotgun (WGS) entry which is preliminary data.</text>
</comment>
<reference evidence="1 2" key="1">
    <citation type="submission" date="2024-08" db="EMBL/GenBank/DDBJ databases">
        <authorList>
            <person name="Cucini C."/>
            <person name="Frati F."/>
        </authorList>
    </citation>
    <scope>NUCLEOTIDE SEQUENCE [LARGE SCALE GENOMIC DNA]</scope>
</reference>
<name>A0ABP1QIB1_9HEXA</name>
<protein>
    <submittedName>
        <fullName evidence="1">Uncharacterized protein</fullName>
    </submittedName>
</protein>
<dbReference type="EMBL" id="CAXLJM020000035">
    <property type="protein sequence ID" value="CAL8104070.1"/>
    <property type="molecule type" value="Genomic_DNA"/>
</dbReference>
<dbReference type="Proteomes" id="UP001642540">
    <property type="component" value="Unassembled WGS sequence"/>
</dbReference>
<organism evidence="1 2">
    <name type="scientific">Orchesella dallaii</name>
    <dbReference type="NCBI Taxonomy" id="48710"/>
    <lineage>
        <taxon>Eukaryota</taxon>
        <taxon>Metazoa</taxon>
        <taxon>Ecdysozoa</taxon>
        <taxon>Arthropoda</taxon>
        <taxon>Hexapoda</taxon>
        <taxon>Collembola</taxon>
        <taxon>Entomobryomorpha</taxon>
        <taxon>Entomobryoidea</taxon>
        <taxon>Orchesellidae</taxon>
        <taxon>Orchesellinae</taxon>
        <taxon>Orchesella</taxon>
    </lineage>
</organism>